<dbReference type="EMBL" id="JABSTR010000007">
    <property type="protein sequence ID" value="KAH9376121.1"/>
    <property type="molecule type" value="Genomic_DNA"/>
</dbReference>
<protein>
    <submittedName>
        <fullName evidence="1">Uncharacterized protein</fullName>
    </submittedName>
</protein>
<dbReference type="Pfam" id="PF02995">
    <property type="entry name" value="DUF229"/>
    <property type="match status" value="2"/>
</dbReference>
<proteinExistence type="predicted"/>
<dbReference type="Proteomes" id="UP000821853">
    <property type="component" value="Chromosome 5"/>
</dbReference>
<dbReference type="VEuPathDB" id="VectorBase:HLOH_040233"/>
<dbReference type="InterPro" id="IPR004245">
    <property type="entry name" value="DUF229"/>
</dbReference>
<dbReference type="GO" id="GO:0005615">
    <property type="term" value="C:extracellular space"/>
    <property type="evidence" value="ECO:0007669"/>
    <property type="project" value="TreeGrafter"/>
</dbReference>
<dbReference type="AlphaFoldDB" id="A0A9J6GMM6"/>
<dbReference type="InterPro" id="IPR017850">
    <property type="entry name" value="Alkaline_phosphatase_core_sf"/>
</dbReference>
<comment type="caution">
    <text evidence="1">The sequence shown here is derived from an EMBL/GenBank/DDBJ whole genome shotgun (WGS) entry which is preliminary data.</text>
</comment>
<evidence type="ECO:0000313" key="2">
    <source>
        <dbReference type="Proteomes" id="UP000821853"/>
    </source>
</evidence>
<accession>A0A9J6GMM6</accession>
<organism evidence="1 2">
    <name type="scientific">Haemaphysalis longicornis</name>
    <name type="common">Bush tick</name>
    <dbReference type="NCBI Taxonomy" id="44386"/>
    <lineage>
        <taxon>Eukaryota</taxon>
        <taxon>Metazoa</taxon>
        <taxon>Ecdysozoa</taxon>
        <taxon>Arthropoda</taxon>
        <taxon>Chelicerata</taxon>
        <taxon>Arachnida</taxon>
        <taxon>Acari</taxon>
        <taxon>Parasitiformes</taxon>
        <taxon>Ixodida</taxon>
        <taxon>Ixodoidea</taxon>
        <taxon>Ixodidae</taxon>
        <taxon>Haemaphysalinae</taxon>
        <taxon>Haemaphysalis</taxon>
    </lineage>
</organism>
<evidence type="ECO:0000313" key="1">
    <source>
        <dbReference type="EMBL" id="KAH9376121.1"/>
    </source>
</evidence>
<dbReference type="CDD" id="cd16021">
    <property type="entry name" value="ALP_like"/>
    <property type="match status" value="1"/>
</dbReference>
<name>A0A9J6GMM6_HAELO</name>
<reference evidence="1 2" key="1">
    <citation type="journal article" date="2020" name="Cell">
        <title>Large-Scale Comparative Analyses of Tick Genomes Elucidate Their Genetic Diversity and Vector Capacities.</title>
        <authorList>
            <consortium name="Tick Genome and Microbiome Consortium (TIGMIC)"/>
            <person name="Jia N."/>
            <person name="Wang J."/>
            <person name="Shi W."/>
            <person name="Du L."/>
            <person name="Sun Y."/>
            <person name="Zhan W."/>
            <person name="Jiang J.F."/>
            <person name="Wang Q."/>
            <person name="Zhang B."/>
            <person name="Ji P."/>
            <person name="Bell-Sakyi L."/>
            <person name="Cui X.M."/>
            <person name="Yuan T.T."/>
            <person name="Jiang B.G."/>
            <person name="Yang W.F."/>
            <person name="Lam T.T."/>
            <person name="Chang Q.C."/>
            <person name="Ding S.J."/>
            <person name="Wang X.J."/>
            <person name="Zhu J.G."/>
            <person name="Ruan X.D."/>
            <person name="Zhao L."/>
            <person name="Wei J.T."/>
            <person name="Ye R.Z."/>
            <person name="Que T.C."/>
            <person name="Du C.H."/>
            <person name="Zhou Y.H."/>
            <person name="Cheng J.X."/>
            <person name="Dai P.F."/>
            <person name="Guo W.B."/>
            <person name="Han X.H."/>
            <person name="Huang E.J."/>
            <person name="Li L.F."/>
            <person name="Wei W."/>
            <person name="Gao Y.C."/>
            <person name="Liu J.Z."/>
            <person name="Shao H.Z."/>
            <person name="Wang X."/>
            <person name="Wang C.C."/>
            <person name="Yang T.C."/>
            <person name="Huo Q.B."/>
            <person name="Li W."/>
            <person name="Chen H.Y."/>
            <person name="Chen S.E."/>
            <person name="Zhou L.G."/>
            <person name="Ni X.B."/>
            <person name="Tian J.H."/>
            <person name="Sheng Y."/>
            <person name="Liu T."/>
            <person name="Pan Y.S."/>
            <person name="Xia L.Y."/>
            <person name="Li J."/>
            <person name="Zhao F."/>
            <person name="Cao W.C."/>
        </authorList>
    </citation>
    <scope>NUCLEOTIDE SEQUENCE [LARGE SCALE GENOMIC DNA]</scope>
    <source>
        <strain evidence="1">HaeL-2018</strain>
    </source>
</reference>
<dbReference type="SUPFAM" id="SSF53649">
    <property type="entry name" value="Alkaline phosphatase-like"/>
    <property type="match status" value="1"/>
</dbReference>
<dbReference type="PANTHER" id="PTHR10974">
    <property type="entry name" value="FI08016P-RELATED"/>
    <property type="match status" value="1"/>
</dbReference>
<dbReference type="OrthoDB" id="6412187at2759"/>
<sequence>MATSKQRWYFSAHRTFLRHFMGHQHHHRTFLVTTFVVLAALLSWQYCGTRYAGWTPAKFWRLGLLIDTPGCQLAAHDPFDHSMQKRYYKDTWRNETLCQDPDDPVKFVRYDVPELNGPLLQRRYGVSAEDVHCQYSPLTRNLTAAIPDLNAVYGAPRPVVFGEPIPDEYILLWCNAGKKKLFGQHYFLPKRRNTKPLSREQIGVVVIGLDSVSRSNSFRQLPRTRQFMKERGAFEMLGYNKVGENTMPNVIPLLTGMSGDLVRTRYRRRNFDGLPHLMAVYKEKGFPTIYHDECPNSGVFVYVGGMGFREAPSDYYPYFGSIVPPALSPCAALKYFSDVVTLNKKMFAWLWLMNMTHEDINDAGYLDLPLESTLRSLAASGIMENNALLVMADHGARYGDYRLTDLGDYEDKLPVCLLALPQRFLHQYPEAAANLEVNQRRLVTSVRFARDVAGSVDAAPFPLATNRPGLEPISKGPTGENLRRRLYPAPVLRMRR</sequence>
<keyword evidence="2" id="KW-1185">Reference proteome</keyword>
<dbReference type="PANTHER" id="PTHR10974:SF1">
    <property type="entry name" value="FI08016P-RELATED"/>
    <property type="match status" value="1"/>
</dbReference>
<gene>
    <name evidence="1" type="ORF">HPB48_012832</name>
</gene>